<sequence>MVLKGSKLYFYKPPSDRAAAIKDLFPSELVVLSEEDEQEEDLPANGPGKERDDTKKKRAFWGRRTHPELVLIESTIERGTLESLVHEAVFGTTFPSCSLVQGGWWSFASSVLLCLPVLAGQSKFEYEFLRCAAYLVSGAEEAQQDLMRERVSWLASKYITYHGSAADEEGWKTFVKDVIPSSKSDTIFPKTPRPSRHQTSLSDVSPNLNTFSPRPGEKERTSSLSNNIGLQTPPSRTRVLSPIRSVKSASTKTRVWQALDQEGFTREVFLRLDSEMIIQSLILYHRSILESAPSITAGVLLDSSSTSPLLNFFGCDESPNWLTKTVVMQILGPGHVSSRDHQSPNGAGDGRGSLDGKHSAGTHIRSEVISKWAKIGESLRLAGDECSWQAIKAALCSRPIARLEKAWKRVDSHSLAAVRTWAYASPHGQHLTVREPTVSPWGGDKRVKAIALFAKDAKANSGWRYDAMETARQSFTTVQTSFDDCRGNDPRQNVSDEDNIGRLIQLWSESSSSHPKFTRLEQFMSLSFAAEPKKKCLFSPHFWAKAPTIAQFAFTPLQLVEPLPSINLIDRSHLYIPRKPSDIGNLNADQVPTRALELRRVMEANGVIRNNREVKSVDREKSKFDFRGLVLPVFDGELLLYVAAGSDSVTRPSSTIDPDVPPETPPSRSPSIRVKSAAAGLDRKSSRARRASLPALSQRTNRLLTDNAGETTLRAVVRAGTLDALVHFLVHGLDGVTVSVADDNGEMALSDKTTKSVRVDHFEFISIWWNTFRSFVSPYVFFQLLRKEYMTQSISSPAIIDEDLIFGFKARLAVIKTIGDWAHNGGGSQDALDDSELYQSVVSFLSQSAERDMASVSSCCPEAQRLCETLEKERTTLLQSFMAQSMRPNARHVQVRGSSSESSVHNFGVKPPLVDEVSVEDFVNNIDAMAAAAFRNLVQEDLFVTADILEVQTIDRTGWYISKDSPSSSDEVEVQTLYTFLMDVEPTSLIAELSGDSLYRLLPPGLRTLIRAFNILRKWAICLISAPQLGLPTRQARMELFLQAIELSRLRSVNNIDSYDDDQAIFQPCVRSFVEAVLTSAILSPESRLFTRAWQNVAAVRNASAESLSSLLSVRTVPTPDPGHRLAVDPAWILDRILDVISLPDVVETSIEMSLSQVNFDKRRQLCSVISNSSFYVTRGSYQRREMDRCDFERLNKIEQEFADASWDMRALRDDAHREALYYRDVSYATASGKKAVRPFNRSVLLQHEKLKRDKHLRDRLLKEKKLEQQKLERKEEDFNRAMDPRNQTSSGHKQHRSKRSMSALFSLMRPISTAFSLDSAGPAHQPKRSPSDLDFTPSHKPAFVLSMVEARVAVFINNDRSYTFQLDTEDGGHYLLQALNRTDMNQWISTMNTTVRVHAQRRLTYLGNTGQMQFTDNLQQPRPTTASRDPTAVFGVDLEYLVLREANGGDVSPDAVPKVLDLLLAEIEARGLTEQGIYRVAGATTEVTALREALNKGQSYIDKTTDINSVCGVVKYWFRVLPETVIPEYLFDSAVEAAKMTDLDARLSEIRQLVRRLPRAHYAVLRRFAEHLDKVVDYEEKNHMTPDNLATVICPNLLRAPRNDFGLIMKNMGSIIVLFKALITHVNFIFSEDEVEEEEEALEDGDGDLTPGRLPTPDEAEEDEFNVPITSSPEPDEDLQHTMMLASPVSPS</sequence>
<dbReference type="Gene3D" id="1.10.840.10">
    <property type="entry name" value="Ras guanine-nucleotide exchange factors catalytic domain"/>
    <property type="match status" value="1"/>
</dbReference>
<evidence type="ECO:0000313" key="6">
    <source>
        <dbReference type="Proteomes" id="UP000053477"/>
    </source>
</evidence>
<feature type="region of interest" description="Disordered" evidence="2">
    <location>
        <begin position="1637"/>
        <end position="1693"/>
    </location>
</feature>
<dbReference type="CDD" id="cd00159">
    <property type="entry name" value="RhoGAP"/>
    <property type="match status" value="1"/>
</dbReference>
<dbReference type="InterPro" id="IPR008936">
    <property type="entry name" value="Rho_GTPase_activation_prot"/>
</dbReference>
<dbReference type="InterPro" id="IPR036964">
    <property type="entry name" value="RASGEF_cat_dom_sf"/>
</dbReference>
<feature type="region of interest" description="Disordered" evidence="2">
    <location>
        <begin position="334"/>
        <end position="361"/>
    </location>
</feature>
<feature type="compositionally biased region" description="Acidic residues" evidence="2">
    <location>
        <begin position="1637"/>
        <end position="1648"/>
    </location>
</feature>
<dbReference type="PROSITE" id="PS50238">
    <property type="entry name" value="RHOGAP"/>
    <property type="match status" value="1"/>
</dbReference>
<dbReference type="PANTHER" id="PTHR23176">
    <property type="entry name" value="RHO/RAC/CDC GTPASE-ACTIVATING PROTEIN"/>
    <property type="match status" value="1"/>
</dbReference>
<gene>
    <name evidence="5" type="ORF">SCHPADRAFT_822024</name>
</gene>
<dbReference type="GO" id="GO:0007264">
    <property type="term" value="P:small GTPase-mediated signal transduction"/>
    <property type="evidence" value="ECO:0007669"/>
    <property type="project" value="InterPro"/>
</dbReference>
<accession>A0A0H2S636</accession>
<reference evidence="5 6" key="1">
    <citation type="submission" date="2015-04" db="EMBL/GenBank/DDBJ databases">
        <title>Complete genome sequence of Schizopora paradoxa KUC8140, a cosmopolitan wood degrader in East Asia.</title>
        <authorList>
            <consortium name="DOE Joint Genome Institute"/>
            <person name="Min B."/>
            <person name="Park H."/>
            <person name="Jang Y."/>
            <person name="Kim J.-J."/>
            <person name="Kim K.H."/>
            <person name="Pangilinan J."/>
            <person name="Lipzen A."/>
            <person name="Riley R."/>
            <person name="Grigoriev I.V."/>
            <person name="Spatafora J.W."/>
            <person name="Choi I.-G."/>
        </authorList>
    </citation>
    <scope>NUCLEOTIDE SEQUENCE [LARGE SCALE GENOMIC DNA]</scope>
    <source>
        <strain evidence="5 6">KUC8140</strain>
    </source>
</reference>
<dbReference type="SUPFAM" id="SSF48366">
    <property type="entry name" value="Ras GEF"/>
    <property type="match status" value="2"/>
</dbReference>
<dbReference type="SMART" id="SM00324">
    <property type="entry name" value="RhoGAP"/>
    <property type="match status" value="1"/>
</dbReference>
<evidence type="ECO:0008006" key="7">
    <source>
        <dbReference type="Google" id="ProtNLM"/>
    </source>
</evidence>
<dbReference type="InterPro" id="IPR000198">
    <property type="entry name" value="RhoGAP_dom"/>
</dbReference>
<dbReference type="Gene3D" id="1.10.555.10">
    <property type="entry name" value="Rho GTPase activation protein"/>
    <property type="match status" value="1"/>
</dbReference>
<evidence type="ECO:0000256" key="1">
    <source>
        <dbReference type="ARBA" id="ARBA00022468"/>
    </source>
</evidence>
<keyword evidence="6" id="KW-1185">Reference proteome</keyword>
<feature type="compositionally biased region" description="Polar residues" evidence="2">
    <location>
        <begin position="197"/>
        <end position="212"/>
    </location>
</feature>
<organism evidence="5 6">
    <name type="scientific">Schizopora paradoxa</name>
    <dbReference type="NCBI Taxonomy" id="27342"/>
    <lineage>
        <taxon>Eukaryota</taxon>
        <taxon>Fungi</taxon>
        <taxon>Dikarya</taxon>
        <taxon>Basidiomycota</taxon>
        <taxon>Agaricomycotina</taxon>
        <taxon>Agaricomycetes</taxon>
        <taxon>Hymenochaetales</taxon>
        <taxon>Schizoporaceae</taxon>
        <taxon>Schizopora</taxon>
    </lineage>
</organism>
<dbReference type="Proteomes" id="UP000053477">
    <property type="component" value="Unassembled WGS sequence"/>
</dbReference>
<dbReference type="PROSITE" id="PS50003">
    <property type="entry name" value="PH_DOMAIN"/>
    <property type="match status" value="1"/>
</dbReference>
<dbReference type="InterPro" id="IPR050729">
    <property type="entry name" value="Rho-GAP"/>
</dbReference>
<proteinExistence type="predicted"/>
<feature type="compositionally biased region" description="Basic and acidic residues" evidence="2">
    <location>
        <begin position="352"/>
        <end position="361"/>
    </location>
</feature>
<feature type="domain" description="Rho-GAP" evidence="4">
    <location>
        <begin position="1437"/>
        <end position="1631"/>
    </location>
</feature>
<dbReference type="PANTHER" id="PTHR23176:SF129">
    <property type="entry name" value="RHO GTPASE ACTIVATING PROTEIN AT 16F, ISOFORM E-RELATED"/>
    <property type="match status" value="1"/>
</dbReference>
<dbReference type="GO" id="GO:0005085">
    <property type="term" value="F:guanyl-nucleotide exchange factor activity"/>
    <property type="evidence" value="ECO:0007669"/>
    <property type="project" value="InterPro"/>
</dbReference>
<evidence type="ECO:0000313" key="5">
    <source>
        <dbReference type="EMBL" id="KLO17108.1"/>
    </source>
</evidence>
<dbReference type="Gene3D" id="1.20.870.10">
    <property type="entry name" value="Son of sevenless (SoS) protein Chain: S domain 1"/>
    <property type="match status" value="1"/>
</dbReference>
<dbReference type="InterPro" id="IPR001849">
    <property type="entry name" value="PH_domain"/>
</dbReference>
<feature type="region of interest" description="Disordered" evidence="2">
    <location>
        <begin position="1262"/>
        <end position="1300"/>
    </location>
</feature>
<feature type="region of interest" description="Disordered" evidence="2">
    <location>
        <begin position="34"/>
        <end position="57"/>
    </location>
</feature>
<feature type="region of interest" description="Disordered" evidence="2">
    <location>
        <begin position="185"/>
        <end position="231"/>
    </location>
</feature>
<dbReference type="GO" id="GO:0005737">
    <property type="term" value="C:cytoplasm"/>
    <property type="evidence" value="ECO:0007669"/>
    <property type="project" value="TreeGrafter"/>
</dbReference>
<dbReference type="Gene3D" id="2.30.29.30">
    <property type="entry name" value="Pleckstrin-homology domain (PH domain)/Phosphotyrosine-binding domain (PTB)"/>
    <property type="match status" value="1"/>
</dbReference>
<name>A0A0H2S636_9AGAM</name>
<feature type="domain" description="PH" evidence="3">
    <location>
        <begin position="1363"/>
        <end position="1397"/>
    </location>
</feature>
<dbReference type="InterPro" id="IPR011993">
    <property type="entry name" value="PH-like_dom_sf"/>
</dbReference>
<dbReference type="SUPFAM" id="SSF50729">
    <property type="entry name" value="PH domain-like"/>
    <property type="match status" value="1"/>
</dbReference>
<feature type="compositionally biased region" description="Basic and acidic residues" evidence="2">
    <location>
        <begin position="1262"/>
        <end position="1284"/>
    </location>
</feature>
<dbReference type="Pfam" id="PF00620">
    <property type="entry name" value="RhoGAP"/>
    <property type="match status" value="1"/>
</dbReference>
<keyword evidence="1" id="KW-0343">GTPase activation</keyword>
<evidence type="ECO:0000259" key="4">
    <source>
        <dbReference type="PROSITE" id="PS50238"/>
    </source>
</evidence>
<dbReference type="EMBL" id="KQ085908">
    <property type="protein sequence ID" value="KLO17108.1"/>
    <property type="molecule type" value="Genomic_DNA"/>
</dbReference>
<dbReference type="InParanoid" id="A0A0H2S636"/>
<dbReference type="Pfam" id="PF00617">
    <property type="entry name" value="RasGEF"/>
    <property type="match status" value="1"/>
</dbReference>
<feature type="compositionally biased region" description="Polar residues" evidence="2">
    <location>
        <begin position="222"/>
        <end position="231"/>
    </location>
</feature>
<dbReference type="GO" id="GO:0005096">
    <property type="term" value="F:GTPase activator activity"/>
    <property type="evidence" value="ECO:0007669"/>
    <property type="project" value="UniProtKB-KW"/>
</dbReference>
<feature type="region of interest" description="Disordered" evidence="2">
    <location>
        <begin position="1317"/>
        <end position="1337"/>
    </location>
</feature>
<dbReference type="STRING" id="27342.A0A0H2S636"/>
<dbReference type="SUPFAM" id="SSF48350">
    <property type="entry name" value="GTPase activation domain, GAP"/>
    <property type="match status" value="1"/>
</dbReference>
<dbReference type="InterPro" id="IPR001895">
    <property type="entry name" value="RASGEF_cat_dom"/>
</dbReference>
<protein>
    <recommendedName>
        <fullName evidence="7">Rho GTPase activation protein</fullName>
    </recommendedName>
</protein>
<evidence type="ECO:0000259" key="3">
    <source>
        <dbReference type="PROSITE" id="PS50003"/>
    </source>
</evidence>
<dbReference type="InterPro" id="IPR023578">
    <property type="entry name" value="Ras_GEF_dom_sf"/>
</dbReference>
<feature type="region of interest" description="Disordered" evidence="2">
    <location>
        <begin position="648"/>
        <end position="692"/>
    </location>
</feature>
<dbReference type="OrthoDB" id="79452at2759"/>
<feature type="compositionally biased region" description="Pro residues" evidence="2">
    <location>
        <begin position="659"/>
        <end position="668"/>
    </location>
</feature>
<evidence type="ECO:0000256" key="2">
    <source>
        <dbReference type="SAM" id="MobiDB-lite"/>
    </source>
</evidence>